<keyword evidence="1" id="KW-0675">Receptor</keyword>
<dbReference type="STRING" id="337451.A0A443NA16"/>
<protein>
    <submittedName>
        <fullName evidence="1">Glutamate receptor 2.7-like protein</fullName>
    </submittedName>
</protein>
<keyword evidence="2" id="KW-1185">Reference proteome</keyword>
<dbReference type="AlphaFoldDB" id="A0A443NA16"/>
<gene>
    <name evidence="1" type="ORF">CKAN_00374100</name>
</gene>
<organism evidence="1 2">
    <name type="scientific">Cinnamomum micranthum f. kanehirae</name>
    <dbReference type="NCBI Taxonomy" id="337451"/>
    <lineage>
        <taxon>Eukaryota</taxon>
        <taxon>Viridiplantae</taxon>
        <taxon>Streptophyta</taxon>
        <taxon>Embryophyta</taxon>
        <taxon>Tracheophyta</taxon>
        <taxon>Spermatophyta</taxon>
        <taxon>Magnoliopsida</taxon>
        <taxon>Magnoliidae</taxon>
        <taxon>Laurales</taxon>
        <taxon>Lauraceae</taxon>
        <taxon>Cinnamomum</taxon>
    </lineage>
</organism>
<comment type="caution">
    <text evidence="1">The sequence shown here is derived from an EMBL/GenBank/DDBJ whole genome shotgun (WGS) entry which is preliminary data.</text>
</comment>
<dbReference type="Proteomes" id="UP000283530">
    <property type="component" value="Unassembled WGS sequence"/>
</dbReference>
<dbReference type="Gene3D" id="3.40.190.10">
    <property type="entry name" value="Periplasmic binding protein-like II"/>
    <property type="match status" value="1"/>
</dbReference>
<dbReference type="OrthoDB" id="784410at2759"/>
<accession>A0A443NA16</accession>
<dbReference type="PANTHER" id="PTHR18966">
    <property type="entry name" value="IONOTROPIC GLUTAMATE RECEPTOR"/>
    <property type="match status" value="1"/>
</dbReference>
<sequence length="132" mass="15326">MLHNDINDLIKNGDNISYQHRSYVEDLLMSLKVEESKLRAYSTPEEYALSEGTVRAIFDEIPYLRFFLAKNENYPKYRMVGHIYRTNGFGFAGIFRSESPGSIEQIPSSSSRRCEIECLEMSHIIFKVNCED</sequence>
<dbReference type="EMBL" id="QPKB01000002">
    <property type="protein sequence ID" value="RWR75364.1"/>
    <property type="molecule type" value="Genomic_DNA"/>
</dbReference>
<dbReference type="SUPFAM" id="SSF53850">
    <property type="entry name" value="Periplasmic binding protein-like II"/>
    <property type="match status" value="1"/>
</dbReference>
<evidence type="ECO:0000313" key="2">
    <source>
        <dbReference type="Proteomes" id="UP000283530"/>
    </source>
</evidence>
<name>A0A443NA16_9MAGN</name>
<dbReference type="InterPro" id="IPR015683">
    <property type="entry name" value="Ionotropic_Glu_rcpt"/>
</dbReference>
<reference evidence="1 2" key="1">
    <citation type="journal article" date="2019" name="Nat. Plants">
        <title>Stout camphor tree genome fills gaps in understanding of flowering plant genome evolution.</title>
        <authorList>
            <person name="Chaw S.M."/>
            <person name="Liu Y.C."/>
            <person name="Wu Y.W."/>
            <person name="Wang H.Y."/>
            <person name="Lin C.I."/>
            <person name="Wu C.S."/>
            <person name="Ke H.M."/>
            <person name="Chang L.Y."/>
            <person name="Hsu C.Y."/>
            <person name="Yang H.T."/>
            <person name="Sudianto E."/>
            <person name="Hsu M.H."/>
            <person name="Wu K.P."/>
            <person name="Wang L.N."/>
            <person name="Leebens-Mack J.H."/>
            <person name="Tsai I.J."/>
        </authorList>
    </citation>
    <scope>NUCLEOTIDE SEQUENCE [LARGE SCALE GENOMIC DNA]</scope>
    <source>
        <strain evidence="2">cv. Chaw 1501</strain>
        <tissue evidence="1">Young leaves</tissue>
    </source>
</reference>
<evidence type="ECO:0000313" key="1">
    <source>
        <dbReference type="EMBL" id="RWR75364.1"/>
    </source>
</evidence>
<proteinExistence type="predicted"/>